<organism evidence="1 2">
    <name type="scientific">Catharanthus roseus</name>
    <name type="common">Madagascar periwinkle</name>
    <name type="synonym">Vinca rosea</name>
    <dbReference type="NCBI Taxonomy" id="4058"/>
    <lineage>
        <taxon>Eukaryota</taxon>
        <taxon>Viridiplantae</taxon>
        <taxon>Streptophyta</taxon>
        <taxon>Embryophyta</taxon>
        <taxon>Tracheophyta</taxon>
        <taxon>Spermatophyta</taxon>
        <taxon>Magnoliopsida</taxon>
        <taxon>eudicotyledons</taxon>
        <taxon>Gunneridae</taxon>
        <taxon>Pentapetalae</taxon>
        <taxon>asterids</taxon>
        <taxon>lamiids</taxon>
        <taxon>Gentianales</taxon>
        <taxon>Apocynaceae</taxon>
        <taxon>Rauvolfioideae</taxon>
        <taxon>Vinceae</taxon>
        <taxon>Catharanthinae</taxon>
        <taxon>Catharanthus</taxon>
    </lineage>
</organism>
<protein>
    <submittedName>
        <fullName evidence="1">Uncharacterized protein</fullName>
    </submittedName>
</protein>
<dbReference type="EMBL" id="CM044702">
    <property type="protein sequence ID" value="KAI5677804.1"/>
    <property type="molecule type" value="Genomic_DNA"/>
</dbReference>
<sequence>MLPICSQFVQQVRITQGSKLDVKMVKCWKRAHLPLTAALLLLSLLGLWTETVEKYNWSNQSWKRIEAKSKQEDHQSKCAKDMHNFHHGGGNGVNAYGAGNHGHGNFISKRHNGVSNFSSNAKSYGRTSYDHYGDVEEEAFKEEPCCIMSGKSIEIKEKERMEEKERLMERSCKFDSISIISKGSEHFEYSKEKESELEKSEIVKENEWFIEKQESEKEEQRDKEIVIFEKSEEVNFYANKTNSFFASEFLCVQNFEDSSKDEGGKLAYKFTKTINFFSSNSYLSFEIYFNIYGDICAISFCDDLFLVIPYVSKRLSSHISFEDSLMHRSAKFDPLVMVLVDYDFKLLMSFDMLSLSIDHALSLEGKIKMEFVKLIPFKNHEGNEVNHKKFGMTRLVFDPGGPGKKLKIHDAIEENGMVIYMENVLKKKVEGFTDQGKASKLLSIYKNKNHSRDKLTATGTPTPTLSIDFGRNRFGSQHPTAFGRFPPYRRQQDRKSQAYMKLKLGPLTRALGRKLKIHDANLANGLVAYMAETLKNKLEVFEAQGKDSRMNLNETLRSIPQSIERLARQFQSIARAIEELRRGKSSAIMKQKDNPNVGQAYHDVYYGNQHGDKALDKIKWKILSFKGQSVPTVFLDWE</sequence>
<evidence type="ECO:0000313" key="1">
    <source>
        <dbReference type="EMBL" id="KAI5677804.1"/>
    </source>
</evidence>
<keyword evidence="2" id="KW-1185">Reference proteome</keyword>
<evidence type="ECO:0000313" key="2">
    <source>
        <dbReference type="Proteomes" id="UP001060085"/>
    </source>
</evidence>
<accession>A0ACC0BYZ6</accession>
<proteinExistence type="predicted"/>
<comment type="caution">
    <text evidence="1">The sequence shown here is derived from an EMBL/GenBank/DDBJ whole genome shotgun (WGS) entry which is preliminary data.</text>
</comment>
<gene>
    <name evidence="1" type="ORF">M9H77_08754</name>
</gene>
<reference evidence="2" key="1">
    <citation type="journal article" date="2023" name="Nat. Plants">
        <title>Single-cell RNA sequencing provides a high-resolution roadmap for understanding the multicellular compartmentation of specialized metabolism.</title>
        <authorList>
            <person name="Sun S."/>
            <person name="Shen X."/>
            <person name="Li Y."/>
            <person name="Li Y."/>
            <person name="Wang S."/>
            <person name="Li R."/>
            <person name="Zhang H."/>
            <person name="Shen G."/>
            <person name="Guo B."/>
            <person name="Wei J."/>
            <person name="Xu J."/>
            <person name="St-Pierre B."/>
            <person name="Chen S."/>
            <person name="Sun C."/>
        </authorList>
    </citation>
    <scope>NUCLEOTIDE SEQUENCE [LARGE SCALE GENOMIC DNA]</scope>
</reference>
<dbReference type="Proteomes" id="UP001060085">
    <property type="component" value="Linkage Group LG02"/>
</dbReference>
<name>A0ACC0BYZ6_CATRO</name>